<feature type="domain" description="Methyltransferase type 11" evidence="1">
    <location>
        <begin position="40"/>
        <end position="127"/>
    </location>
</feature>
<sequence>MSMANQIWDPGEYKRNAEFVPNFGAAVIKLLEPKRGERVLDLGCGTGILTKKLAEAGCSAVGVDSSAEMVAAAKAEGVDAFVADAQTLKTNEKFDAVMSNAAIHWMPDHYALSRRVWNLLKPGGRFAAECGGEGCVRIIREGMKIALIKRGIDYKARNPWKFPALGAFSQILESQGFKIKYIARFDCPTQLPAGLRGWLEVFSHSHTAGFTADERESFYKEVEGYCRPALYSEKNGWTADYVRLRFLALKPEEQPYSA</sequence>
<name>A0A073ITH6_9BACT</name>
<proteinExistence type="predicted"/>
<dbReference type="Proteomes" id="UP000027665">
    <property type="component" value="Unassembled WGS sequence"/>
</dbReference>
<dbReference type="GO" id="GO:0008757">
    <property type="term" value="F:S-adenosylmethionine-dependent methyltransferase activity"/>
    <property type="evidence" value="ECO:0007669"/>
    <property type="project" value="InterPro"/>
</dbReference>
<dbReference type="Gene3D" id="3.40.50.150">
    <property type="entry name" value="Vaccinia Virus protein VP39"/>
    <property type="match status" value="1"/>
</dbReference>
<gene>
    <name evidence="2" type="ORF">EH55_00995</name>
</gene>
<dbReference type="STRING" id="2754.EH55_00995"/>
<dbReference type="Pfam" id="PF08241">
    <property type="entry name" value="Methyltransf_11"/>
    <property type="match status" value="1"/>
</dbReference>
<accession>A0A073ITH6</accession>
<dbReference type="InterPro" id="IPR013216">
    <property type="entry name" value="Methyltransf_11"/>
</dbReference>
<evidence type="ECO:0000313" key="3">
    <source>
        <dbReference type="Proteomes" id="UP000027665"/>
    </source>
</evidence>
<dbReference type="AlphaFoldDB" id="A0A073ITH6"/>
<organism evidence="2 3">
    <name type="scientific">Synergistes jonesii</name>
    <dbReference type="NCBI Taxonomy" id="2754"/>
    <lineage>
        <taxon>Bacteria</taxon>
        <taxon>Thermotogati</taxon>
        <taxon>Synergistota</taxon>
        <taxon>Synergistia</taxon>
        <taxon>Synergistales</taxon>
        <taxon>Synergistaceae</taxon>
        <taxon>Synergistes</taxon>
    </lineage>
</organism>
<keyword evidence="3" id="KW-1185">Reference proteome</keyword>
<dbReference type="EMBL" id="JMKI01000016">
    <property type="protein sequence ID" value="KEJ92786.1"/>
    <property type="molecule type" value="Genomic_DNA"/>
</dbReference>
<dbReference type="CDD" id="cd02440">
    <property type="entry name" value="AdoMet_MTases"/>
    <property type="match status" value="1"/>
</dbReference>
<dbReference type="SUPFAM" id="SSF53335">
    <property type="entry name" value="S-adenosyl-L-methionine-dependent methyltransferases"/>
    <property type="match status" value="1"/>
</dbReference>
<dbReference type="PANTHER" id="PTHR43861:SF1">
    <property type="entry name" value="TRANS-ACONITATE 2-METHYLTRANSFERASE"/>
    <property type="match status" value="1"/>
</dbReference>
<comment type="caution">
    <text evidence="2">The sequence shown here is derived from an EMBL/GenBank/DDBJ whole genome shotgun (WGS) entry which is preliminary data.</text>
</comment>
<evidence type="ECO:0000259" key="1">
    <source>
        <dbReference type="Pfam" id="PF08241"/>
    </source>
</evidence>
<dbReference type="InterPro" id="IPR029063">
    <property type="entry name" value="SAM-dependent_MTases_sf"/>
</dbReference>
<reference evidence="2 3" key="1">
    <citation type="submission" date="2014-04" db="EMBL/GenBank/DDBJ databases">
        <title>Draft Genome Sequence of Synergistes jonesii.</title>
        <authorList>
            <person name="Coil D.A."/>
            <person name="Eisen J.A."/>
            <person name="Holland-Moritz H.E."/>
        </authorList>
    </citation>
    <scope>NUCLEOTIDE SEQUENCE [LARGE SCALE GENOMIC DNA]</scope>
    <source>
        <strain evidence="2 3">78-1</strain>
    </source>
</reference>
<protein>
    <recommendedName>
        <fullName evidence="1">Methyltransferase type 11 domain-containing protein</fullName>
    </recommendedName>
</protein>
<dbReference type="PANTHER" id="PTHR43861">
    <property type="entry name" value="TRANS-ACONITATE 2-METHYLTRANSFERASE-RELATED"/>
    <property type="match status" value="1"/>
</dbReference>
<evidence type="ECO:0000313" key="2">
    <source>
        <dbReference type="EMBL" id="KEJ92786.1"/>
    </source>
</evidence>
<dbReference type="eggNOG" id="COG4106">
    <property type="taxonomic scope" value="Bacteria"/>
</dbReference>